<dbReference type="InterPro" id="IPR016059">
    <property type="entry name" value="DNA_ligase_ATP-dep_CS"/>
</dbReference>
<comment type="similarity">
    <text evidence="1">Belongs to the ATP-dependent DNA ligase family.</text>
</comment>
<comment type="catalytic activity">
    <reaction evidence="4">
        <text>ATP + (deoxyribonucleotide)n-3'-hydroxyl + 5'-phospho-(deoxyribonucleotide)m = (deoxyribonucleotide)n+m + AMP + diphosphate.</text>
        <dbReference type="EC" id="6.5.1.1"/>
    </reaction>
</comment>
<name>A0A6J4RF28_9ACTN</name>
<dbReference type="InterPro" id="IPR012310">
    <property type="entry name" value="DNA_ligase_ATP-dep_cent"/>
</dbReference>
<sequence length="305" mass="33327">MLRRDVRPAFVMPMKAVLTAERPAGPAWVFERKLDGIRCLAVKDGGRTRLFSRNELSLNDRYAPLAAALDADPADAFVLDGEAVAFVGGRDRFGGGEGGELFYYVFDVLVAGGRDVRALPLEARREVLAGVLAWRDPLRMTEQETGDGAALLARACEDGWEGLIAKRVGTPYVSSRSRDWLKLKCTRAQELVVGGFTAPRGSRTDLGALLVGHFEGDRLRYAGKVGTGFTRATLAELAERLAPLVRPTSPFAPEKGIPRAATWVEPEVVAQVAFMEWTPDGRLRHPSFLGVRLDKAAREVVREAP</sequence>
<dbReference type="InterPro" id="IPR014146">
    <property type="entry name" value="LigD_ligase_dom"/>
</dbReference>
<organism evidence="6">
    <name type="scientific">uncultured Solirubrobacteraceae bacterium</name>
    <dbReference type="NCBI Taxonomy" id="1162706"/>
    <lineage>
        <taxon>Bacteria</taxon>
        <taxon>Bacillati</taxon>
        <taxon>Actinomycetota</taxon>
        <taxon>Thermoleophilia</taxon>
        <taxon>Solirubrobacterales</taxon>
        <taxon>Solirubrobacteraceae</taxon>
        <taxon>environmental samples</taxon>
    </lineage>
</organism>
<dbReference type="CDD" id="cd07971">
    <property type="entry name" value="OBF_DNA_ligase_LigD"/>
    <property type="match status" value="1"/>
</dbReference>
<evidence type="ECO:0000313" key="6">
    <source>
        <dbReference type="EMBL" id="CAA9467143.1"/>
    </source>
</evidence>
<evidence type="ECO:0000256" key="1">
    <source>
        <dbReference type="ARBA" id="ARBA00007572"/>
    </source>
</evidence>
<dbReference type="PANTHER" id="PTHR45674:SF4">
    <property type="entry name" value="DNA LIGASE 1"/>
    <property type="match status" value="1"/>
</dbReference>
<dbReference type="EMBL" id="CADCVO010000023">
    <property type="protein sequence ID" value="CAA9467143.1"/>
    <property type="molecule type" value="Genomic_DNA"/>
</dbReference>
<feature type="domain" description="ATP-dependent DNA ligase family profile" evidence="5">
    <location>
        <begin position="100"/>
        <end position="226"/>
    </location>
</feature>
<dbReference type="InterPro" id="IPR012309">
    <property type="entry name" value="DNA_ligase_ATP-dep_C"/>
</dbReference>
<dbReference type="GO" id="GO:0005524">
    <property type="term" value="F:ATP binding"/>
    <property type="evidence" value="ECO:0007669"/>
    <property type="project" value="InterPro"/>
</dbReference>
<dbReference type="EC" id="6.5.1.1" evidence="2"/>
<dbReference type="InterPro" id="IPR012340">
    <property type="entry name" value="NA-bd_OB-fold"/>
</dbReference>
<dbReference type="SUPFAM" id="SSF56091">
    <property type="entry name" value="DNA ligase/mRNA capping enzyme, catalytic domain"/>
    <property type="match status" value="1"/>
</dbReference>
<evidence type="ECO:0000256" key="2">
    <source>
        <dbReference type="ARBA" id="ARBA00012727"/>
    </source>
</evidence>
<dbReference type="GO" id="GO:0003910">
    <property type="term" value="F:DNA ligase (ATP) activity"/>
    <property type="evidence" value="ECO:0007669"/>
    <property type="project" value="UniProtKB-EC"/>
</dbReference>
<dbReference type="Gene3D" id="3.30.1490.70">
    <property type="match status" value="1"/>
</dbReference>
<dbReference type="NCBIfam" id="TIGR02779">
    <property type="entry name" value="NHEJ_ligase_lig"/>
    <property type="match status" value="1"/>
</dbReference>
<dbReference type="InterPro" id="IPR050191">
    <property type="entry name" value="ATP-dep_DNA_ligase"/>
</dbReference>
<dbReference type="Pfam" id="PF01068">
    <property type="entry name" value="DNA_ligase_A_M"/>
    <property type="match status" value="2"/>
</dbReference>
<dbReference type="GO" id="GO:0006310">
    <property type="term" value="P:DNA recombination"/>
    <property type="evidence" value="ECO:0007669"/>
    <property type="project" value="InterPro"/>
</dbReference>
<proteinExistence type="inferred from homology"/>
<gene>
    <name evidence="6" type="ORF">AVDCRST_MAG13-143</name>
</gene>
<evidence type="ECO:0000259" key="5">
    <source>
        <dbReference type="PROSITE" id="PS50160"/>
    </source>
</evidence>
<evidence type="ECO:0000256" key="3">
    <source>
        <dbReference type="ARBA" id="ARBA00022598"/>
    </source>
</evidence>
<dbReference type="Pfam" id="PF04679">
    <property type="entry name" value="DNA_ligase_A_C"/>
    <property type="match status" value="1"/>
</dbReference>
<dbReference type="PROSITE" id="PS00697">
    <property type="entry name" value="DNA_LIGASE_A1"/>
    <property type="match status" value="1"/>
</dbReference>
<dbReference type="AlphaFoldDB" id="A0A6J4RF28"/>
<keyword evidence="3 6" id="KW-0436">Ligase</keyword>
<dbReference type="Gene3D" id="3.30.470.30">
    <property type="entry name" value="DNA ligase/mRNA capping enzyme"/>
    <property type="match status" value="1"/>
</dbReference>
<protein>
    <recommendedName>
        <fullName evidence="2">DNA ligase (ATP)</fullName>
        <ecNumber evidence="2">6.5.1.1</ecNumber>
    </recommendedName>
</protein>
<dbReference type="PROSITE" id="PS50160">
    <property type="entry name" value="DNA_LIGASE_A3"/>
    <property type="match status" value="1"/>
</dbReference>
<evidence type="ECO:0000256" key="4">
    <source>
        <dbReference type="ARBA" id="ARBA00034003"/>
    </source>
</evidence>
<accession>A0A6J4RF28</accession>
<dbReference type="PANTHER" id="PTHR45674">
    <property type="entry name" value="DNA LIGASE 1/3 FAMILY MEMBER"/>
    <property type="match status" value="1"/>
</dbReference>
<dbReference type="SUPFAM" id="SSF50249">
    <property type="entry name" value="Nucleic acid-binding proteins"/>
    <property type="match status" value="1"/>
</dbReference>
<reference evidence="6" key="1">
    <citation type="submission" date="2020-02" db="EMBL/GenBank/DDBJ databases">
        <authorList>
            <person name="Meier V. D."/>
        </authorList>
    </citation>
    <scope>NUCLEOTIDE SEQUENCE</scope>
    <source>
        <strain evidence="6">AVDCRST_MAG13</strain>
    </source>
</reference>
<dbReference type="GO" id="GO:0006281">
    <property type="term" value="P:DNA repair"/>
    <property type="evidence" value="ECO:0007669"/>
    <property type="project" value="InterPro"/>
</dbReference>
<dbReference type="Gene3D" id="2.40.50.140">
    <property type="entry name" value="Nucleic acid-binding proteins"/>
    <property type="match status" value="1"/>
</dbReference>